<dbReference type="Pfam" id="PF07690">
    <property type="entry name" value="MFS_1"/>
    <property type="match status" value="1"/>
</dbReference>
<sequence length="563" mass="60937">MPHMHADLAMADRALPLVELSRTTSRKSNRSSEDFNLGPKCPDIPQVSKEPASWAALPRKGQLFILFLCRFADFLQIASMQTYIFYQLKSMDTTMTDAQVSSQAGIVQGVFTGAQVVTAVLWGRAADARWCGRKLVVVIGIFGTAMSCIGYGLARTFFWAVFWRAFGGSVNGIVGVIRTMISEVTVEKRFQSRAFMILPLSFNVAGVLGPMMGGWLADPVNTLPGLFGPGRPLESDLIKAYPFALPSMANAAVLIVVGLVVVFGLEETGELQRQAKVRQFSIARLLSFVRGRGSGDYSKLAESEAAADVQLERAKHEIATTDTDTSLPEPPPSKLPFRHLWTRNLMLTLCATAFYDFHLGAFANMWTLFLATPRPDTNKQSGSLAGGLGMSASNLGLATSIIGWLGMLLQVFLYPPVHARLGTLKSFQRFLLLFPAQYLLTPYLCMLPSSTGAAREAPGGLLWLGLLSILLIHTVARTMTLPASIILVNNACPHPSVLGTVHALGQSVSAAFRTLGPIIGGQWYGASLDYGMVSLSWWAVAAVAGLGWTVSLMTYEGGGRHPR</sequence>
<dbReference type="PANTHER" id="PTHR23504">
    <property type="entry name" value="MAJOR FACILITATOR SUPERFAMILY DOMAIN-CONTAINING PROTEIN 10"/>
    <property type="match status" value="1"/>
</dbReference>
<feature type="transmembrane region" description="Helical" evidence="7">
    <location>
        <begin position="63"/>
        <end position="86"/>
    </location>
</feature>
<feature type="transmembrane region" description="Helical" evidence="7">
    <location>
        <begin position="243"/>
        <end position="265"/>
    </location>
</feature>
<feature type="transmembrane region" description="Helical" evidence="7">
    <location>
        <begin position="345"/>
        <end position="368"/>
    </location>
</feature>
<dbReference type="SUPFAM" id="SSF103473">
    <property type="entry name" value="MFS general substrate transporter"/>
    <property type="match status" value="1"/>
</dbReference>
<evidence type="ECO:0008006" key="10">
    <source>
        <dbReference type="Google" id="ProtNLM"/>
    </source>
</evidence>
<evidence type="ECO:0000313" key="9">
    <source>
        <dbReference type="Proteomes" id="UP000275385"/>
    </source>
</evidence>
<keyword evidence="9" id="KW-1185">Reference proteome</keyword>
<feature type="transmembrane region" description="Helical" evidence="7">
    <location>
        <begin position="430"/>
        <end position="449"/>
    </location>
</feature>
<dbReference type="GO" id="GO:0022857">
    <property type="term" value="F:transmembrane transporter activity"/>
    <property type="evidence" value="ECO:0007669"/>
    <property type="project" value="InterPro"/>
</dbReference>
<dbReference type="GO" id="GO:0016020">
    <property type="term" value="C:membrane"/>
    <property type="evidence" value="ECO:0007669"/>
    <property type="project" value="UniProtKB-SubCell"/>
</dbReference>
<keyword evidence="2" id="KW-0813">Transport</keyword>
<comment type="caution">
    <text evidence="8">The sequence shown here is derived from an EMBL/GenBank/DDBJ whole genome shotgun (WGS) entry which is preliminary data.</text>
</comment>
<evidence type="ECO:0000256" key="4">
    <source>
        <dbReference type="ARBA" id="ARBA00022989"/>
    </source>
</evidence>
<feature type="region of interest" description="Disordered" evidence="6">
    <location>
        <begin position="21"/>
        <end position="40"/>
    </location>
</feature>
<feature type="transmembrane region" description="Helical" evidence="7">
    <location>
        <begin position="388"/>
        <end position="409"/>
    </location>
</feature>
<organism evidence="8 9">
    <name type="scientific">Coniochaeta pulveracea</name>
    <dbReference type="NCBI Taxonomy" id="177199"/>
    <lineage>
        <taxon>Eukaryota</taxon>
        <taxon>Fungi</taxon>
        <taxon>Dikarya</taxon>
        <taxon>Ascomycota</taxon>
        <taxon>Pezizomycotina</taxon>
        <taxon>Sordariomycetes</taxon>
        <taxon>Sordariomycetidae</taxon>
        <taxon>Coniochaetales</taxon>
        <taxon>Coniochaetaceae</taxon>
        <taxon>Coniochaeta</taxon>
    </lineage>
</organism>
<comment type="subcellular location">
    <subcellularLocation>
        <location evidence="1">Membrane</location>
        <topology evidence="1">Multi-pass membrane protein</topology>
    </subcellularLocation>
</comment>
<dbReference type="EMBL" id="QVQW01000076">
    <property type="protein sequence ID" value="RKU41353.1"/>
    <property type="molecule type" value="Genomic_DNA"/>
</dbReference>
<dbReference type="OrthoDB" id="10262656at2759"/>
<feature type="transmembrane region" description="Helical" evidence="7">
    <location>
        <begin position="193"/>
        <end position="217"/>
    </location>
</feature>
<dbReference type="InterPro" id="IPR036259">
    <property type="entry name" value="MFS_trans_sf"/>
</dbReference>
<evidence type="ECO:0000256" key="2">
    <source>
        <dbReference type="ARBA" id="ARBA00022448"/>
    </source>
</evidence>
<evidence type="ECO:0000256" key="3">
    <source>
        <dbReference type="ARBA" id="ARBA00022692"/>
    </source>
</evidence>
<dbReference type="AlphaFoldDB" id="A0A420Y0A2"/>
<dbReference type="InterPro" id="IPR011701">
    <property type="entry name" value="MFS"/>
</dbReference>
<keyword evidence="4 7" id="KW-1133">Transmembrane helix</keyword>
<name>A0A420Y0A2_9PEZI</name>
<feature type="transmembrane region" description="Helical" evidence="7">
    <location>
        <begin position="106"/>
        <end position="123"/>
    </location>
</feature>
<proteinExistence type="predicted"/>
<keyword evidence="3 7" id="KW-0812">Transmembrane</keyword>
<evidence type="ECO:0000256" key="6">
    <source>
        <dbReference type="SAM" id="MobiDB-lite"/>
    </source>
</evidence>
<feature type="transmembrane region" description="Helical" evidence="7">
    <location>
        <begin position="461"/>
        <end position="488"/>
    </location>
</feature>
<evidence type="ECO:0000256" key="7">
    <source>
        <dbReference type="SAM" id="Phobius"/>
    </source>
</evidence>
<dbReference type="Proteomes" id="UP000275385">
    <property type="component" value="Unassembled WGS sequence"/>
</dbReference>
<evidence type="ECO:0000313" key="8">
    <source>
        <dbReference type="EMBL" id="RKU41353.1"/>
    </source>
</evidence>
<gene>
    <name evidence="8" type="ORF">DL546_001639</name>
</gene>
<feature type="transmembrane region" description="Helical" evidence="7">
    <location>
        <begin position="535"/>
        <end position="555"/>
    </location>
</feature>
<protein>
    <recommendedName>
        <fullName evidence="10">Major facilitator superfamily (MFS) profile domain-containing protein</fullName>
    </recommendedName>
</protein>
<feature type="transmembrane region" description="Helical" evidence="7">
    <location>
        <begin position="135"/>
        <end position="154"/>
    </location>
</feature>
<evidence type="ECO:0000256" key="5">
    <source>
        <dbReference type="ARBA" id="ARBA00023136"/>
    </source>
</evidence>
<dbReference type="PANTHER" id="PTHR23504:SF16">
    <property type="entry name" value="TRANSPORTER, PUTATIVE (AFU_ORTHOLOGUE AFUA_1G13970)-RELATED"/>
    <property type="match status" value="1"/>
</dbReference>
<accession>A0A420Y0A2</accession>
<keyword evidence="5 7" id="KW-0472">Membrane</keyword>
<reference evidence="8 9" key="1">
    <citation type="submission" date="2018-08" db="EMBL/GenBank/DDBJ databases">
        <title>Draft genome of the lignicolous fungus Coniochaeta pulveracea.</title>
        <authorList>
            <person name="Borstlap C.J."/>
            <person name="De Witt R.N."/>
            <person name="Botha A."/>
            <person name="Volschenk H."/>
        </authorList>
    </citation>
    <scope>NUCLEOTIDE SEQUENCE [LARGE SCALE GENOMIC DNA]</scope>
    <source>
        <strain evidence="8 9">CAB683</strain>
    </source>
</reference>
<dbReference type="Gene3D" id="1.20.1250.20">
    <property type="entry name" value="MFS general substrate transporter like domains"/>
    <property type="match status" value="1"/>
</dbReference>
<evidence type="ECO:0000256" key="1">
    <source>
        <dbReference type="ARBA" id="ARBA00004141"/>
    </source>
</evidence>
<feature type="transmembrane region" description="Helical" evidence="7">
    <location>
        <begin position="160"/>
        <end position="181"/>
    </location>
</feature>